<name>A0AC34R214_9BILA</name>
<dbReference type="Proteomes" id="UP000887576">
    <property type="component" value="Unplaced"/>
</dbReference>
<reference evidence="2" key="1">
    <citation type="submission" date="2022-11" db="UniProtKB">
        <authorList>
            <consortium name="WormBaseParasite"/>
        </authorList>
    </citation>
    <scope>IDENTIFICATION</scope>
</reference>
<organism evidence="1 2">
    <name type="scientific">Panagrolaimus sp. JU765</name>
    <dbReference type="NCBI Taxonomy" id="591449"/>
    <lineage>
        <taxon>Eukaryota</taxon>
        <taxon>Metazoa</taxon>
        <taxon>Ecdysozoa</taxon>
        <taxon>Nematoda</taxon>
        <taxon>Chromadorea</taxon>
        <taxon>Rhabditida</taxon>
        <taxon>Tylenchina</taxon>
        <taxon>Panagrolaimomorpha</taxon>
        <taxon>Panagrolaimoidea</taxon>
        <taxon>Panagrolaimidae</taxon>
        <taxon>Panagrolaimus</taxon>
    </lineage>
</organism>
<evidence type="ECO:0000313" key="1">
    <source>
        <dbReference type="Proteomes" id="UP000887576"/>
    </source>
</evidence>
<sequence length="1179" mass="134160">MTIGSHVAEIARQGIWASLTGGWCYEPANSLFCNTIHLYTWSLLLILPLLIGIFSSGTLTIQIFIGYVVFIVVFFALLKLIITYLHVVFDTTDPIIKYKNKKSLTNDVCRSLRSSFSAPFSNNDIEMMDLGRLRHNNDDEDDDNTQTRRNYIDEPEFAHVLFNNLKSIHEDDSSSSSCSKRSHNGLLDDKTSRIIEPFILPADSFELLPISSHNRRPSEGLTSSRQTTTFKRKLSEPSFEINSIKTRKSRGNSINSIRRVQSTTENIHPFQRRSNSSTYYLRDSKKERKRTTQSKTEIPLEKPNIEEDKPIITTDDGIIDDGQEPCCSKSLQKPKNDIIDDDVEEIIKIDDEGKDLSLVKVPSGMLKKMDRLGQHNLQEINGDSSDFKGKITKFLEELIDTIPETWDAIESVRQNYLERERERPIQRINRHRSIAPPGFSINEGTHVAYDHEDTTEGAVHSFQDENGTWWTYTFNEQGTGIAHPLGSTRAINEMFNQRKSESPNILKKNKVTRHRRHASAAGAVITTERFSIDSNQSGPSRISRISGQNNRRSESLTNDKPLASVTYIDMRPEDELELEKVSNNQEIINNQPQLPTETINERRTKRRRRRRARIHSSSSDEGGNEYISAVPSNIFYPSGQITTINPTEGMPFSRQFMSLAQLASRFAGGNQYPIITAPTNAHLSHHAISSLPLGNLGQQNNSSRRTTLESFADERRRRILTVGGDSSNETREYIRLQMNENDSGDNPQNHPSSASSDSILRNDLAQFGTGIRPRQSHLKPNYYYCLKPFTIGHGLQVKLDRLSVAALFDRNNSIISYFVDIFLAGMVTILATLLISRGIFEEISLLFFAFVVAGSQFSLLKSVQPDASSPVHGFNWLVAYSRPVYFIILSSIILLLDLWATKWNIEQKTTLYETWNWNPFTETKTSKIGIIIGIRDLFCLILLMLPIGFTIGLLPQISTLFMHIFEQIDMFLFGSTASFNLFSSFISLLRSIFVFGLLTLIGHFTYYFDGQSTQNAVFAVYISSIISLSYLMSRWSSNPLFLNILFKNLIPKNIFGCLIIDDDEIIDENEQENDINNDGKEIKMKNLKEKEQQQTTEIEIETQNGFTTNNQQQQQYSIMGGFKTNDPLPEILKNLLQERIFSDLFYIFINSLVIFGIHCTSVFTATQPYFEINISSLCI</sequence>
<protein>
    <submittedName>
        <fullName evidence="2">Pecanex-like protein</fullName>
    </submittedName>
</protein>
<evidence type="ECO:0000313" key="2">
    <source>
        <dbReference type="WBParaSite" id="JU765_v2.g2601.t1"/>
    </source>
</evidence>
<accession>A0AC34R214</accession>
<dbReference type="WBParaSite" id="JU765_v2.g2601.t1">
    <property type="protein sequence ID" value="JU765_v2.g2601.t1"/>
    <property type="gene ID" value="JU765_v2.g2601"/>
</dbReference>
<proteinExistence type="predicted"/>